<reference evidence="2 3" key="1">
    <citation type="submission" date="2018-01" db="EMBL/GenBank/DDBJ databases">
        <title>Draft genome sequence of Jishengella sp. NA12.</title>
        <authorList>
            <person name="Sahin N."/>
            <person name="Ay H."/>
            <person name="Saygin H."/>
        </authorList>
    </citation>
    <scope>NUCLEOTIDE SEQUENCE [LARGE SCALE GENOMIC DNA]</scope>
    <source>
        <strain evidence="2 3">NA12</strain>
    </source>
</reference>
<name>A0A2W2E0U1_9ACTN</name>
<comment type="caution">
    <text evidence="2">The sequence shown here is derived from an EMBL/GenBank/DDBJ whole genome shotgun (WGS) entry which is preliminary data.</text>
</comment>
<accession>A0A2W2E0U1</accession>
<evidence type="ECO:0000313" key="3">
    <source>
        <dbReference type="Proteomes" id="UP000248924"/>
    </source>
</evidence>
<dbReference type="EMBL" id="POTY01000241">
    <property type="protein sequence ID" value="PZG10935.1"/>
    <property type="molecule type" value="Genomic_DNA"/>
</dbReference>
<feature type="region of interest" description="Disordered" evidence="1">
    <location>
        <begin position="77"/>
        <end position="110"/>
    </location>
</feature>
<sequence length="110" mass="11988">MDPKPGDVLHVGVDASVQFGGARSLIFRVIKVWDRPTYDGWLWLIGYALDRAGNAVDRREIFVQHAGLRLLASAAAPVTGRTPPTPPGRAWQSGVSRKAPTAVSTSRRLR</sequence>
<organism evidence="2 3">
    <name type="scientific">Micromonospora craterilacus</name>
    <dbReference type="NCBI Taxonomy" id="1655439"/>
    <lineage>
        <taxon>Bacteria</taxon>
        <taxon>Bacillati</taxon>
        <taxon>Actinomycetota</taxon>
        <taxon>Actinomycetes</taxon>
        <taxon>Micromonosporales</taxon>
        <taxon>Micromonosporaceae</taxon>
        <taxon>Micromonospora</taxon>
    </lineage>
</organism>
<dbReference type="Proteomes" id="UP000248924">
    <property type="component" value="Unassembled WGS sequence"/>
</dbReference>
<keyword evidence="3" id="KW-1185">Reference proteome</keyword>
<proteinExistence type="predicted"/>
<dbReference type="RefSeq" id="WP_111218125.1">
    <property type="nucleotide sequence ID" value="NZ_POTY01000241.1"/>
</dbReference>
<evidence type="ECO:0000256" key="1">
    <source>
        <dbReference type="SAM" id="MobiDB-lite"/>
    </source>
</evidence>
<evidence type="ECO:0000313" key="2">
    <source>
        <dbReference type="EMBL" id="PZG10935.1"/>
    </source>
</evidence>
<dbReference type="OrthoDB" id="3394592at2"/>
<gene>
    <name evidence="2" type="ORF">C1I95_27680</name>
</gene>
<dbReference type="AlphaFoldDB" id="A0A2W2E0U1"/>
<protein>
    <submittedName>
        <fullName evidence="2">Uncharacterized protein</fullName>
    </submittedName>
</protein>